<dbReference type="Pfam" id="PF02583">
    <property type="entry name" value="Trns_repr_metal"/>
    <property type="match status" value="1"/>
</dbReference>
<dbReference type="EMBL" id="AYSO01000015">
    <property type="protein sequence ID" value="KIE46930.1"/>
    <property type="molecule type" value="Genomic_DNA"/>
</dbReference>
<evidence type="ECO:0000256" key="6">
    <source>
        <dbReference type="ARBA" id="ARBA00041544"/>
    </source>
</evidence>
<accession>A0A0C1UHU0</accession>
<evidence type="ECO:0000313" key="7">
    <source>
        <dbReference type="EMBL" id="KIE46930.1"/>
    </source>
</evidence>
<evidence type="ECO:0000256" key="2">
    <source>
        <dbReference type="ARBA" id="ARBA00011738"/>
    </source>
</evidence>
<dbReference type="Proteomes" id="UP000031366">
    <property type="component" value="Unassembled WGS sequence"/>
</dbReference>
<keyword evidence="3" id="KW-0963">Cytoplasm</keyword>
<reference evidence="7 8" key="1">
    <citation type="journal article" date="2015" name="Infect. Genet. Evol.">
        <title>Genomic sequences of six botulinum neurotoxin-producing strains representing three clostridial species illustrate the mobility and diversity of botulinum neurotoxin genes.</title>
        <authorList>
            <person name="Smith T.J."/>
            <person name="Hill K.K."/>
            <person name="Xie G."/>
            <person name="Foley B.T."/>
            <person name="Williamson C.H."/>
            <person name="Foster J.T."/>
            <person name="Johnson S.L."/>
            <person name="Chertkov O."/>
            <person name="Teshima H."/>
            <person name="Gibbons H.S."/>
            <person name="Johnsky L.A."/>
            <person name="Karavis M.A."/>
            <person name="Smith L.A."/>
        </authorList>
    </citation>
    <scope>NUCLEOTIDE SEQUENCE [LARGE SCALE GENOMIC DNA]</scope>
    <source>
        <strain evidence="7 8">CDC 2741</strain>
    </source>
</reference>
<comment type="subunit">
    <text evidence="2">Homodimer.</text>
</comment>
<evidence type="ECO:0000313" key="8">
    <source>
        <dbReference type="Proteomes" id="UP000031366"/>
    </source>
</evidence>
<evidence type="ECO:0000256" key="5">
    <source>
        <dbReference type="ARBA" id="ARBA00039938"/>
    </source>
</evidence>
<dbReference type="GO" id="GO:0045892">
    <property type="term" value="P:negative regulation of DNA-templated transcription"/>
    <property type="evidence" value="ECO:0007669"/>
    <property type="project" value="UniProtKB-ARBA"/>
</dbReference>
<protein>
    <recommendedName>
        <fullName evidence="5">Copper-sensing transcriptional repressor CsoR</fullName>
    </recommendedName>
    <alternativeName>
        <fullName evidence="6">Copper-sensitive operon repressor</fullName>
    </alternativeName>
</protein>
<evidence type="ECO:0000256" key="1">
    <source>
        <dbReference type="ARBA" id="ARBA00004496"/>
    </source>
</evidence>
<gene>
    <name evidence="7" type="ORF">U732_1353</name>
</gene>
<comment type="subcellular location">
    <subcellularLocation>
        <location evidence="1">Cytoplasm</location>
    </subcellularLocation>
</comment>
<dbReference type="PANTHER" id="PTHR33677:SF4">
    <property type="entry name" value="COPPER-SENSING TRANSCRIPTIONAL REPRESSOR CSOR"/>
    <property type="match status" value="1"/>
</dbReference>
<dbReference type="PANTHER" id="PTHR33677">
    <property type="entry name" value="TRANSCRIPTIONAL REPRESSOR FRMR-RELATED"/>
    <property type="match status" value="1"/>
</dbReference>
<keyword evidence="4" id="KW-0479">Metal-binding</keyword>
<comment type="caution">
    <text evidence="7">The sequence shown here is derived from an EMBL/GenBank/DDBJ whole genome shotgun (WGS) entry which is preliminary data.</text>
</comment>
<evidence type="ECO:0000256" key="3">
    <source>
        <dbReference type="ARBA" id="ARBA00022490"/>
    </source>
</evidence>
<dbReference type="GO" id="GO:0005737">
    <property type="term" value="C:cytoplasm"/>
    <property type="evidence" value="ECO:0007669"/>
    <property type="project" value="UniProtKB-SubCell"/>
</dbReference>
<name>A0A0C1UHU0_9CLOT</name>
<sequence>MKSEQRKKEAVKALKISRGQIEAIIKMIEEERYCVDVPNQIIAEQSLLKKS</sequence>
<dbReference type="InterPro" id="IPR003735">
    <property type="entry name" value="Metal_Tscrpt_repr"/>
</dbReference>
<proteinExistence type="predicted"/>
<dbReference type="GO" id="GO:0046872">
    <property type="term" value="F:metal ion binding"/>
    <property type="evidence" value="ECO:0007669"/>
    <property type="project" value="UniProtKB-KW"/>
</dbReference>
<dbReference type="Gene3D" id="1.20.58.1000">
    <property type="entry name" value="Metal-sensitive repressor, helix protomer"/>
    <property type="match status" value="1"/>
</dbReference>
<organism evidence="7 8">
    <name type="scientific">Clostridium argentinense CDC 2741</name>
    <dbReference type="NCBI Taxonomy" id="1418104"/>
    <lineage>
        <taxon>Bacteria</taxon>
        <taxon>Bacillati</taxon>
        <taxon>Bacillota</taxon>
        <taxon>Clostridia</taxon>
        <taxon>Eubacteriales</taxon>
        <taxon>Clostridiaceae</taxon>
        <taxon>Clostridium</taxon>
    </lineage>
</organism>
<dbReference type="AlphaFoldDB" id="A0A0C1UHU0"/>
<evidence type="ECO:0000256" key="4">
    <source>
        <dbReference type="ARBA" id="ARBA00022723"/>
    </source>
</evidence>
<keyword evidence="8" id="KW-1185">Reference proteome</keyword>
<dbReference type="InterPro" id="IPR038390">
    <property type="entry name" value="Metal_Tscrpt_repr_sf"/>
</dbReference>
<dbReference type="GO" id="GO:0003677">
    <property type="term" value="F:DNA binding"/>
    <property type="evidence" value="ECO:0007669"/>
    <property type="project" value="InterPro"/>
</dbReference>